<evidence type="ECO:0000256" key="12">
    <source>
        <dbReference type="SAM" id="MobiDB-lite"/>
    </source>
</evidence>
<dbReference type="InterPro" id="IPR012990">
    <property type="entry name" value="Beta-sandwich_Sec23_24"/>
</dbReference>
<dbReference type="PANTHER" id="PTHR13803">
    <property type="entry name" value="SEC24-RELATED PROTEIN"/>
    <property type="match status" value="1"/>
</dbReference>
<proteinExistence type="inferred from homology"/>
<dbReference type="Gene3D" id="2.60.40.1670">
    <property type="entry name" value="beta-sandwich domain of Sec23/24"/>
    <property type="match status" value="1"/>
</dbReference>
<organism evidence="17 18">
    <name type="scientific">Mesorhabditis belari</name>
    <dbReference type="NCBI Taxonomy" id="2138241"/>
    <lineage>
        <taxon>Eukaryota</taxon>
        <taxon>Metazoa</taxon>
        <taxon>Ecdysozoa</taxon>
        <taxon>Nematoda</taxon>
        <taxon>Chromadorea</taxon>
        <taxon>Rhabditida</taxon>
        <taxon>Rhabditina</taxon>
        <taxon>Rhabditomorpha</taxon>
        <taxon>Rhabditoidea</taxon>
        <taxon>Rhabditidae</taxon>
        <taxon>Mesorhabditinae</taxon>
        <taxon>Mesorhabditis</taxon>
    </lineage>
</organism>
<protein>
    <submittedName>
        <fullName evidence="18">Protein transport protein Sec24B</fullName>
    </submittedName>
</protein>
<keyword evidence="8" id="KW-0653">Protein transport</keyword>
<dbReference type="Gene3D" id="3.40.50.410">
    <property type="entry name" value="von Willebrand factor, type A domain"/>
    <property type="match status" value="1"/>
</dbReference>
<dbReference type="Gene3D" id="3.40.20.10">
    <property type="entry name" value="Severin"/>
    <property type="match status" value="1"/>
</dbReference>
<keyword evidence="7" id="KW-0931">ER-Golgi transport</keyword>
<keyword evidence="17" id="KW-1185">Reference proteome</keyword>
<dbReference type="InterPro" id="IPR036175">
    <property type="entry name" value="Sec23/24_helical_dom_sf"/>
</dbReference>
<dbReference type="InterPro" id="IPR050550">
    <property type="entry name" value="SEC23_SEC24_subfamily"/>
</dbReference>
<dbReference type="GO" id="GO:0070971">
    <property type="term" value="C:endoplasmic reticulum exit site"/>
    <property type="evidence" value="ECO:0007669"/>
    <property type="project" value="TreeGrafter"/>
</dbReference>
<dbReference type="Pfam" id="PF08033">
    <property type="entry name" value="Sec23_BS"/>
    <property type="match status" value="1"/>
</dbReference>
<evidence type="ECO:0000259" key="16">
    <source>
        <dbReference type="Pfam" id="PF08033"/>
    </source>
</evidence>
<evidence type="ECO:0000259" key="15">
    <source>
        <dbReference type="Pfam" id="PF04815"/>
    </source>
</evidence>
<dbReference type="InterPro" id="IPR006896">
    <property type="entry name" value="Sec23/24_trunk_dom"/>
</dbReference>
<dbReference type="InterPro" id="IPR036465">
    <property type="entry name" value="vWFA_dom_sf"/>
</dbReference>
<dbReference type="GO" id="GO:0008270">
    <property type="term" value="F:zinc ion binding"/>
    <property type="evidence" value="ECO:0007669"/>
    <property type="project" value="InterPro"/>
</dbReference>
<dbReference type="InterPro" id="IPR029006">
    <property type="entry name" value="ADF-H/Gelsolin-like_dom_sf"/>
</dbReference>
<dbReference type="SUPFAM" id="SSF81811">
    <property type="entry name" value="Helical domain of Sec23/24"/>
    <property type="match status" value="1"/>
</dbReference>
<evidence type="ECO:0000256" key="7">
    <source>
        <dbReference type="ARBA" id="ARBA00022892"/>
    </source>
</evidence>
<dbReference type="InterPro" id="IPR006895">
    <property type="entry name" value="Znf_Sec23_Sec24"/>
</dbReference>
<dbReference type="GO" id="GO:0000149">
    <property type="term" value="F:SNARE binding"/>
    <property type="evidence" value="ECO:0007669"/>
    <property type="project" value="TreeGrafter"/>
</dbReference>
<evidence type="ECO:0000259" key="13">
    <source>
        <dbReference type="Pfam" id="PF04810"/>
    </source>
</evidence>
<dbReference type="GO" id="GO:0006886">
    <property type="term" value="P:intracellular protein transport"/>
    <property type="evidence" value="ECO:0007669"/>
    <property type="project" value="InterPro"/>
</dbReference>
<evidence type="ECO:0000256" key="6">
    <source>
        <dbReference type="ARBA" id="ARBA00022824"/>
    </source>
</evidence>
<dbReference type="InterPro" id="IPR006900">
    <property type="entry name" value="Sec23/24_helical_dom"/>
</dbReference>
<dbReference type="InterPro" id="IPR036174">
    <property type="entry name" value="Znf_Sec23_Sec24_sf"/>
</dbReference>
<feature type="domain" description="Sec23/Sec24 trunk" evidence="14">
    <location>
        <begin position="389"/>
        <end position="631"/>
    </location>
</feature>
<dbReference type="AlphaFoldDB" id="A0AAF3FE45"/>
<dbReference type="Gene3D" id="2.30.30.380">
    <property type="entry name" value="Zn-finger domain of Sec23/24"/>
    <property type="match status" value="1"/>
</dbReference>
<keyword evidence="10" id="KW-0472">Membrane</keyword>
<keyword evidence="5" id="KW-0813">Transport</keyword>
<reference evidence="18" key="1">
    <citation type="submission" date="2024-02" db="UniProtKB">
        <authorList>
            <consortium name="WormBaseParasite"/>
        </authorList>
    </citation>
    <scope>IDENTIFICATION</scope>
</reference>
<feature type="domain" description="Sec23/Sec24 beta-sandwich" evidence="16">
    <location>
        <begin position="637"/>
        <end position="720"/>
    </location>
</feature>
<evidence type="ECO:0000259" key="14">
    <source>
        <dbReference type="Pfam" id="PF04811"/>
    </source>
</evidence>
<dbReference type="SUPFAM" id="SSF53300">
    <property type="entry name" value="vWA-like"/>
    <property type="match status" value="1"/>
</dbReference>
<feature type="domain" description="Zinc finger Sec23/Sec24-type" evidence="13">
    <location>
        <begin position="316"/>
        <end position="352"/>
    </location>
</feature>
<dbReference type="WBParaSite" id="MBELARI_LOCUS4277">
    <property type="protein sequence ID" value="MBELARI_LOCUS4277"/>
    <property type="gene ID" value="MBELARI_LOCUS4277"/>
</dbReference>
<dbReference type="Gene3D" id="1.20.120.730">
    <property type="entry name" value="Sec23/Sec24 helical domain"/>
    <property type="match status" value="1"/>
</dbReference>
<comment type="subcellular location">
    <subcellularLocation>
        <location evidence="1">Cytoplasmic vesicle</location>
        <location evidence="1">COPII-coated vesicle membrane</location>
        <topology evidence="1">Peripheral membrane protein</topology>
        <orientation evidence="1">Cytoplasmic side</orientation>
    </subcellularLocation>
    <subcellularLocation>
        <location evidence="3">Endoplasmic reticulum membrane</location>
        <topology evidence="3">Peripheral membrane protein</topology>
        <orientation evidence="3">Cytoplasmic side</orientation>
    </subcellularLocation>
    <subcellularLocation>
        <location evidence="2">Golgi apparatus membrane</location>
    </subcellularLocation>
</comment>
<dbReference type="Pfam" id="PF04815">
    <property type="entry name" value="Sec23_helical"/>
    <property type="match status" value="1"/>
</dbReference>
<dbReference type="GO" id="GO:0000139">
    <property type="term" value="C:Golgi membrane"/>
    <property type="evidence" value="ECO:0007669"/>
    <property type="project" value="UniProtKB-SubCell"/>
</dbReference>
<evidence type="ECO:0000256" key="3">
    <source>
        <dbReference type="ARBA" id="ARBA00004397"/>
    </source>
</evidence>
<dbReference type="Pfam" id="PF04810">
    <property type="entry name" value="zf-Sec23_Sec24"/>
    <property type="match status" value="1"/>
</dbReference>
<dbReference type="SUPFAM" id="SSF82919">
    <property type="entry name" value="Zn-finger domain of Sec23/24"/>
    <property type="match status" value="1"/>
</dbReference>
<evidence type="ECO:0000256" key="1">
    <source>
        <dbReference type="ARBA" id="ARBA00004299"/>
    </source>
</evidence>
<evidence type="ECO:0000256" key="10">
    <source>
        <dbReference type="ARBA" id="ARBA00023136"/>
    </source>
</evidence>
<evidence type="ECO:0000313" key="17">
    <source>
        <dbReference type="Proteomes" id="UP000887575"/>
    </source>
</evidence>
<evidence type="ECO:0000256" key="5">
    <source>
        <dbReference type="ARBA" id="ARBA00022448"/>
    </source>
</evidence>
<name>A0AAF3FE45_9BILA</name>
<evidence type="ECO:0000256" key="2">
    <source>
        <dbReference type="ARBA" id="ARBA00004394"/>
    </source>
</evidence>
<dbReference type="InterPro" id="IPR036180">
    <property type="entry name" value="Gelsolin-like_dom_sf"/>
</dbReference>
<dbReference type="GO" id="GO:0030127">
    <property type="term" value="C:COPII vesicle coat"/>
    <property type="evidence" value="ECO:0007669"/>
    <property type="project" value="InterPro"/>
</dbReference>
<keyword evidence="11" id="KW-0968">Cytoplasmic vesicle</keyword>
<evidence type="ECO:0000256" key="8">
    <source>
        <dbReference type="ARBA" id="ARBA00022927"/>
    </source>
</evidence>
<feature type="domain" description="Sec23/Sec24 helical" evidence="15">
    <location>
        <begin position="731"/>
        <end position="833"/>
    </location>
</feature>
<keyword evidence="6" id="KW-0256">Endoplasmic reticulum</keyword>
<dbReference type="SUPFAM" id="SSF81995">
    <property type="entry name" value="beta-sandwich domain of Sec23/24"/>
    <property type="match status" value="1"/>
</dbReference>
<dbReference type="Proteomes" id="UP000887575">
    <property type="component" value="Unassembled WGS sequence"/>
</dbReference>
<accession>A0AAF3FE45</accession>
<evidence type="ECO:0000256" key="9">
    <source>
        <dbReference type="ARBA" id="ARBA00023034"/>
    </source>
</evidence>
<evidence type="ECO:0000313" key="18">
    <source>
        <dbReference type="WBParaSite" id="MBELARI_LOCUS4277"/>
    </source>
</evidence>
<sequence length="977" mass="108635">MSGPIYPNASRTGFPQAPMNGNYNMPSAFQQYSGTSSVAQIPPPSSFGVASSSYMGPTPSQIPSSQPQFNGISNQFPTANAYNPQPQQFNNPRPNPNPIANAGSVFPTFQPPINTTLPPTFDQPNHGQMIPASNPLPIPPSSGFPQTSIANNPSAFPNAPMQQPPTSVPYKSNGYASVPSVTSAATVGYNNANFHMQAQNTAQPAAQYSSYGQPATQMNNVQQGFQNMVVSGQSFDVVDVMAERHIIASGCEDIEYALPSTLANNEARMDSSVFRSTLNAIPQNEELLKKSRLPFGLTLHPFRDLKNLNVIQTSSIVRCRYCRTYINPYVNIPDNRHWKCNLCGRSNDLPDDFCWDPVTKSFGDPRMRPEVRNSTVEFIAPQEYTLRPPQECLYAFVLDISVPALESGYLHVLCEQLLINLDQLPGDERTLVCFIGVDSSIHFFQFDSPTRPPKQLIMDDIEEAFVPTNVGLLVNLHKYKETVRSFIKQLPSLFDVPKAPTQTGVFNCLGAALNILHEIIADIGGRISVFQCVLPSLGPGRLESREDPNNRAAEDVQNLGPASDFYKRLALECTGHQICLDLFLLNSQYADLATLSEIGKFSSGSVFHFPNFNYYNETLQTKRFERIISRYLTRKLGLEAVLRIRCSRGLAISTFYGNFFVRSTDLLSLANVNPDSAIAVQINYEEKLQGTFASFQAALLYTSSKGDRRIRVHTMCLPVVSDLTTVYANFDVKAATSLISKMGADRCLSGNPLTDAREATINAVVDALLAYRKSIGTGRPGIACPRAGHIRLFPLFALAMLKHTSFSSGRSVRLDDRAAAMLMLRFSPLEQILSEIYAQLYSLTDLKMLPEGEYPRSLPLSFEHVSRNGVYLLEAGTYTYIYVPQDADPVFLQEVFGASYHQLDDTRLKELDTDLSRKVHAFIRHISHLKFYLAPPTIVREDSPMREAFVRRLVEDRTDSSFSYHEFLKHIQQEIKG</sequence>
<keyword evidence="9" id="KW-0333">Golgi apparatus</keyword>
<dbReference type="Pfam" id="PF04811">
    <property type="entry name" value="Sec23_trunk"/>
    <property type="match status" value="1"/>
</dbReference>
<dbReference type="SUPFAM" id="SSF82754">
    <property type="entry name" value="C-terminal, gelsolin-like domain of Sec23/24"/>
    <property type="match status" value="1"/>
</dbReference>
<evidence type="ECO:0000256" key="4">
    <source>
        <dbReference type="ARBA" id="ARBA00008334"/>
    </source>
</evidence>
<comment type="similarity">
    <text evidence="4">Belongs to the SEC23/SEC24 family. SEC24 subfamily.</text>
</comment>
<feature type="compositionally biased region" description="Polar residues" evidence="12">
    <location>
        <begin position="147"/>
        <end position="161"/>
    </location>
</feature>
<dbReference type="GO" id="GO:0090110">
    <property type="term" value="P:COPII-coated vesicle cargo loading"/>
    <property type="evidence" value="ECO:0007669"/>
    <property type="project" value="TreeGrafter"/>
</dbReference>
<dbReference type="GO" id="GO:0005789">
    <property type="term" value="C:endoplasmic reticulum membrane"/>
    <property type="evidence" value="ECO:0007669"/>
    <property type="project" value="UniProtKB-SubCell"/>
</dbReference>
<evidence type="ECO:0000256" key="11">
    <source>
        <dbReference type="ARBA" id="ARBA00023329"/>
    </source>
</evidence>
<feature type="region of interest" description="Disordered" evidence="12">
    <location>
        <begin position="147"/>
        <end position="167"/>
    </location>
</feature>
<dbReference type="PANTHER" id="PTHR13803:SF39">
    <property type="entry name" value="SECRETORY 24AB, ISOFORM A"/>
    <property type="match status" value="1"/>
</dbReference>